<dbReference type="InterPro" id="IPR015991">
    <property type="entry name" value="TatD/YcfH-like"/>
</dbReference>
<dbReference type="AlphaFoldDB" id="A0A4R3YZ69"/>
<dbReference type="SUPFAM" id="SSF51556">
    <property type="entry name" value="Metallo-dependent hydrolases"/>
    <property type="match status" value="1"/>
</dbReference>
<name>A0A4R3YZ69_9FIRM</name>
<keyword evidence="2" id="KW-0378">Hydrolase</keyword>
<protein>
    <submittedName>
        <fullName evidence="4">TatD DNase family protein</fullName>
    </submittedName>
</protein>
<feature type="binding site" evidence="3">
    <location>
        <position position="6"/>
    </location>
    <ligand>
        <name>a divalent metal cation</name>
        <dbReference type="ChEBI" id="CHEBI:60240"/>
        <label>1</label>
    </ligand>
</feature>
<organism evidence="4 5">
    <name type="scientific">Longibaculum muris</name>
    <dbReference type="NCBI Taxonomy" id="1796628"/>
    <lineage>
        <taxon>Bacteria</taxon>
        <taxon>Bacillati</taxon>
        <taxon>Bacillota</taxon>
        <taxon>Erysipelotrichia</taxon>
        <taxon>Erysipelotrichales</taxon>
        <taxon>Coprobacillaceae</taxon>
        <taxon>Longibaculum</taxon>
    </lineage>
</organism>
<feature type="binding site" evidence="3">
    <location>
        <position position="128"/>
    </location>
    <ligand>
        <name>a divalent metal cation</name>
        <dbReference type="ChEBI" id="CHEBI:60240"/>
        <label>2</label>
    </ligand>
</feature>
<dbReference type="PIRSF" id="PIRSF005902">
    <property type="entry name" value="DNase_TatD"/>
    <property type="match status" value="1"/>
</dbReference>
<dbReference type="Gene3D" id="3.20.20.140">
    <property type="entry name" value="Metal-dependent hydrolases"/>
    <property type="match status" value="1"/>
</dbReference>
<comment type="caution">
    <text evidence="4">The sequence shown here is derived from an EMBL/GenBank/DDBJ whole genome shotgun (WGS) entry which is preliminary data.</text>
</comment>
<evidence type="ECO:0000256" key="2">
    <source>
        <dbReference type="ARBA" id="ARBA00022801"/>
    </source>
</evidence>
<evidence type="ECO:0000256" key="1">
    <source>
        <dbReference type="ARBA" id="ARBA00022723"/>
    </source>
</evidence>
<dbReference type="InterPro" id="IPR032466">
    <property type="entry name" value="Metal_Hydrolase"/>
</dbReference>
<dbReference type="NCBIfam" id="TIGR00010">
    <property type="entry name" value="YchF/TatD family DNA exonuclease"/>
    <property type="match status" value="1"/>
</dbReference>
<evidence type="ECO:0000313" key="5">
    <source>
        <dbReference type="Proteomes" id="UP000295515"/>
    </source>
</evidence>
<dbReference type="Pfam" id="PF01026">
    <property type="entry name" value="TatD_DNase"/>
    <property type="match status" value="1"/>
</dbReference>
<dbReference type="PANTHER" id="PTHR46124:SF2">
    <property type="entry name" value="D-AMINOACYL-TRNA DEACYLASE"/>
    <property type="match status" value="1"/>
</dbReference>
<dbReference type="InterPro" id="IPR001130">
    <property type="entry name" value="TatD-like"/>
</dbReference>
<sequence length="252" mass="28683">MYFNTHTHLNSDELYFNRAQFIAHALENEVEYIVVAGYDLSSSKRAVGIAHEYPFIYATVGISPNDCKDTTDEDLNEIEVLLQDPRVVALGEIGLDYYWDEVPRDKQKDIFLKQIDIAKKHDKPIVIHARDAYEDTYSILSHAAHRGIMHCYSGSVEMAKRYVDIGFEISLAGPVTFKNARVPKEVATTIGIDHLMIETDCPYLTPHPFRGKLNEPANVVYIAQEIAKLKNMEIEDVARITTFNAKRMFGIK</sequence>
<dbReference type="RefSeq" id="WP_066451055.1">
    <property type="nucleotide sequence ID" value="NZ_JANKBF010000007.1"/>
</dbReference>
<dbReference type="GO" id="GO:0046872">
    <property type="term" value="F:metal ion binding"/>
    <property type="evidence" value="ECO:0007669"/>
    <property type="project" value="UniProtKB-KW"/>
</dbReference>
<dbReference type="PROSITE" id="PS01090">
    <property type="entry name" value="TATD_2"/>
    <property type="match status" value="1"/>
</dbReference>
<dbReference type="GO" id="GO:0016788">
    <property type="term" value="F:hydrolase activity, acting on ester bonds"/>
    <property type="evidence" value="ECO:0007669"/>
    <property type="project" value="InterPro"/>
</dbReference>
<feature type="binding site" evidence="3">
    <location>
        <position position="92"/>
    </location>
    <ligand>
        <name>a divalent metal cation</name>
        <dbReference type="ChEBI" id="CHEBI:60240"/>
        <label>1</label>
    </ligand>
</feature>
<feature type="binding site" evidence="3">
    <location>
        <position position="200"/>
    </location>
    <ligand>
        <name>a divalent metal cation</name>
        <dbReference type="ChEBI" id="CHEBI:60240"/>
        <label>1</label>
    </ligand>
</feature>
<dbReference type="InterPro" id="IPR018228">
    <property type="entry name" value="DNase_TatD-rel_CS"/>
</dbReference>
<dbReference type="GO" id="GO:0004536">
    <property type="term" value="F:DNA nuclease activity"/>
    <property type="evidence" value="ECO:0007669"/>
    <property type="project" value="InterPro"/>
</dbReference>
<proteinExistence type="predicted"/>
<dbReference type="GO" id="GO:0005829">
    <property type="term" value="C:cytosol"/>
    <property type="evidence" value="ECO:0007669"/>
    <property type="project" value="TreeGrafter"/>
</dbReference>
<keyword evidence="1 3" id="KW-0479">Metal-binding</keyword>
<evidence type="ECO:0000256" key="3">
    <source>
        <dbReference type="PIRSR" id="PIRSR005902-1"/>
    </source>
</evidence>
<dbReference type="FunFam" id="3.20.20.140:FF:000005">
    <property type="entry name" value="TatD family hydrolase"/>
    <property type="match status" value="1"/>
</dbReference>
<dbReference type="CDD" id="cd01310">
    <property type="entry name" value="TatD_DNAse"/>
    <property type="match status" value="1"/>
</dbReference>
<reference evidence="4 5" key="1">
    <citation type="submission" date="2019-03" db="EMBL/GenBank/DDBJ databases">
        <title>Genomic Encyclopedia of Type Strains, Phase IV (KMG-IV): sequencing the most valuable type-strain genomes for metagenomic binning, comparative biology and taxonomic classification.</title>
        <authorList>
            <person name="Goeker M."/>
        </authorList>
    </citation>
    <scope>NUCLEOTIDE SEQUENCE [LARGE SCALE GENOMIC DNA]</scope>
    <source>
        <strain evidence="4 5">DSM 29487</strain>
    </source>
</reference>
<feature type="binding site" evidence="3">
    <location>
        <position position="150"/>
    </location>
    <ligand>
        <name>a divalent metal cation</name>
        <dbReference type="ChEBI" id="CHEBI:60240"/>
        <label>2</label>
    </ligand>
</feature>
<dbReference type="Proteomes" id="UP000295515">
    <property type="component" value="Unassembled WGS sequence"/>
</dbReference>
<keyword evidence="5" id="KW-1185">Reference proteome</keyword>
<evidence type="ECO:0000313" key="4">
    <source>
        <dbReference type="EMBL" id="TCV98575.1"/>
    </source>
</evidence>
<gene>
    <name evidence="4" type="ORF">EDD60_11271</name>
</gene>
<dbReference type="PANTHER" id="PTHR46124">
    <property type="entry name" value="D-AMINOACYL-TRNA DEACYLASE"/>
    <property type="match status" value="1"/>
</dbReference>
<dbReference type="GeneID" id="98915626"/>
<dbReference type="EMBL" id="SMCQ01000012">
    <property type="protein sequence ID" value="TCV98575.1"/>
    <property type="molecule type" value="Genomic_DNA"/>
</dbReference>
<accession>A0A4R3YZ69</accession>
<feature type="binding site" evidence="3">
    <location>
        <position position="8"/>
    </location>
    <ligand>
        <name>a divalent metal cation</name>
        <dbReference type="ChEBI" id="CHEBI:60240"/>
        <label>1</label>
    </ligand>
</feature>